<organism evidence="1 2">
    <name type="scientific">Alternaria tenuissima</name>
    <dbReference type="NCBI Taxonomy" id="119927"/>
    <lineage>
        <taxon>Eukaryota</taxon>
        <taxon>Fungi</taxon>
        <taxon>Dikarya</taxon>
        <taxon>Ascomycota</taxon>
        <taxon>Pezizomycotina</taxon>
        <taxon>Dothideomycetes</taxon>
        <taxon>Pleosporomycetidae</taxon>
        <taxon>Pleosporales</taxon>
        <taxon>Pleosporineae</taxon>
        <taxon>Pleosporaceae</taxon>
        <taxon>Alternaria</taxon>
        <taxon>Alternaria sect. Alternaria</taxon>
        <taxon>Alternaria alternata complex</taxon>
    </lineage>
</organism>
<comment type="caution">
    <text evidence="1">The sequence shown here is derived from an EMBL/GenBank/DDBJ whole genome shotgun (WGS) entry which is preliminary data.</text>
</comment>
<gene>
    <name evidence="1" type="ORF">AA0114_g5364</name>
</gene>
<sequence length="50" mass="5878">MDLPEYASEETFLKWIKILIGGLIVKPHFLRETYSLSKYMPRDARFANGM</sequence>
<proteinExistence type="predicted"/>
<dbReference type="EMBL" id="PDXA01000015">
    <property type="protein sequence ID" value="RYN51713.1"/>
    <property type="molecule type" value="Genomic_DNA"/>
</dbReference>
<accession>A0A4Q4MKB9</accession>
<evidence type="ECO:0000313" key="1">
    <source>
        <dbReference type="EMBL" id="RYN51713.1"/>
    </source>
</evidence>
<protein>
    <submittedName>
        <fullName evidence="1">Uncharacterized protein</fullName>
    </submittedName>
</protein>
<name>A0A4Q4MKB9_9PLEO</name>
<evidence type="ECO:0000313" key="2">
    <source>
        <dbReference type="Proteomes" id="UP000292402"/>
    </source>
</evidence>
<reference evidence="2" key="1">
    <citation type="journal article" date="2019" name="bioRxiv">
        <title>Genomics, evolutionary history and diagnostics of the Alternaria alternata species group including apple and Asian pear pathotypes.</title>
        <authorList>
            <person name="Armitage A.D."/>
            <person name="Cockerton H.M."/>
            <person name="Sreenivasaprasad S."/>
            <person name="Woodhall J.W."/>
            <person name="Lane C.R."/>
            <person name="Harrison R.J."/>
            <person name="Clarkson J.P."/>
        </authorList>
    </citation>
    <scope>NUCLEOTIDE SEQUENCE [LARGE SCALE GENOMIC DNA]</scope>
    <source>
        <strain evidence="2">FERA 1082</strain>
    </source>
</reference>
<dbReference type="Proteomes" id="UP000292402">
    <property type="component" value="Unassembled WGS sequence"/>
</dbReference>
<dbReference type="AlphaFoldDB" id="A0A4Q4MKB9"/>